<keyword evidence="6" id="KW-0378">Hydrolase</keyword>
<comment type="cofactor">
    <cofactor evidence="1">
        <name>Zn(2+)</name>
        <dbReference type="ChEBI" id="CHEBI:29105"/>
    </cofactor>
</comment>
<dbReference type="EMBL" id="FNMZ01000011">
    <property type="protein sequence ID" value="SDX82743.1"/>
    <property type="molecule type" value="Genomic_DNA"/>
</dbReference>
<keyword evidence="4" id="KW-0479">Metal-binding</keyword>
<dbReference type="AlphaFoldDB" id="A0A1H3EVC4"/>
<evidence type="ECO:0000313" key="12">
    <source>
        <dbReference type="EMBL" id="SDX82743.1"/>
    </source>
</evidence>
<evidence type="ECO:0000256" key="10">
    <source>
        <dbReference type="ARBA" id="ARBA00093448"/>
    </source>
</evidence>
<keyword evidence="3" id="KW-0645">Protease</keyword>
<dbReference type="OrthoDB" id="9782994at2"/>
<dbReference type="InterPro" id="IPR009045">
    <property type="entry name" value="Zn_M74/Hedgehog-like"/>
</dbReference>
<evidence type="ECO:0000256" key="9">
    <source>
        <dbReference type="ARBA" id="ARBA00023316"/>
    </source>
</evidence>
<evidence type="ECO:0000256" key="8">
    <source>
        <dbReference type="ARBA" id="ARBA00023049"/>
    </source>
</evidence>
<dbReference type="PANTHER" id="PTHR37425:SF1">
    <property type="entry name" value="OUTER MEMBRANE PROTEIN"/>
    <property type="match status" value="1"/>
</dbReference>
<evidence type="ECO:0000256" key="11">
    <source>
        <dbReference type="ARBA" id="ARBA00093666"/>
    </source>
</evidence>
<dbReference type="PROSITE" id="PS51318">
    <property type="entry name" value="TAT"/>
    <property type="match status" value="1"/>
</dbReference>
<evidence type="ECO:0000256" key="1">
    <source>
        <dbReference type="ARBA" id="ARBA00001947"/>
    </source>
</evidence>
<dbReference type="PANTHER" id="PTHR37425">
    <property type="match status" value="1"/>
</dbReference>
<dbReference type="GO" id="GO:0008237">
    <property type="term" value="F:metallopeptidase activity"/>
    <property type="evidence" value="ECO:0007669"/>
    <property type="project" value="UniProtKB-KW"/>
</dbReference>
<evidence type="ECO:0000256" key="2">
    <source>
        <dbReference type="ARBA" id="ARBA00004776"/>
    </source>
</evidence>
<name>A0A1H3EVC4_9RHOB</name>
<protein>
    <recommendedName>
        <fullName evidence="11">Murein endopeptidase K</fullName>
    </recommendedName>
</protein>
<dbReference type="GO" id="GO:0046872">
    <property type="term" value="F:metal ion binding"/>
    <property type="evidence" value="ECO:0007669"/>
    <property type="project" value="UniProtKB-KW"/>
</dbReference>
<evidence type="ECO:0000256" key="4">
    <source>
        <dbReference type="ARBA" id="ARBA00022723"/>
    </source>
</evidence>
<evidence type="ECO:0000256" key="7">
    <source>
        <dbReference type="ARBA" id="ARBA00022833"/>
    </source>
</evidence>
<keyword evidence="7" id="KW-0862">Zinc</keyword>
<comment type="similarity">
    <text evidence="10">Belongs to the peptidase M15 family.</text>
</comment>
<gene>
    <name evidence="12" type="ORF">SAMN05444336_11115</name>
</gene>
<keyword evidence="8" id="KW-0482">Metalloprotease</keyword>
<dbReference type="SUPFAM" id="SSF55166">
    <property type="entry name" value="Hedgehog/DD-peptidase"/>
    <property type="match status" value="1"/>
</dbReference>
<dbReference type="GO" id="GO:0006508">
    <property type="term" value="P:proteolysis"/>
    <property type="evidence" value="ECO:0007669"/>
    <property type="project" value="UniProtKB-KW"/>
</dbReference>
<keyword evidence="5" id="KW-0732">Signal</keyword>
<evidence type="ECO:0000256" key="3">
    <source>
        <dbReference type="ARBA" id="ARBA00022670"/>
    </source>
</evidence>
<evidence type="ECO:0000256" key="5">
    <source>
        <dbReference type="ARBA" id="ARBA00022729"/>
    </source>
</evidence>
<evidence type="ECO:0000256" key="6">
    <source>
        <dbReference type="ARBA" id="ARBA00022801"/>
    </source>
</evidence>
<dbReference type="Pfam" id="PF05951">
    <property type="entry name" value="Peptidase_M15_2"/>
    <property type="match status" value="1"/>
</dbReference>
<dbReference type="Gene3D" id="3.30.1380.10">
    <property type="match status" value="1"/>
</dbReference>
<keyword evidence="9" id="KW-0961">Cell wall biogenesis/degradation</keyword>
<proteinExistence type="inferred from homology"/>
<evidence type="ECO:0000313" key="13">
    <source>
        <dbReference type="Proteomes" id="UP000199118"/>
    </source>
</evidence>
<accession>A0A1H3EVC4</accession>
<organism evidence="12 13">
    <name type="scientific">Albimonas donghaensis</name>
    <dbReference type="NCBI Taxonomy" id="356660"/>
    <lineage>
        <taxon>Bacteria</taxon>
        <taxon>Pseudomonadati</taxon>
        <taxon>Pseudomonadota</taxon>
        <taxon>Alphaproteobacteria</taxon>
        <taxon>Rhodobacterales</taxon>
        <taxon>Paracoccaceae</taxon>
        <taxon>Albimonas</taxon>
    </lineage>
</organism>
<dbReference type="GO" id="GO:0071555">
    <property type="term" value="P:cell wall organization"/>
    <property type="evidence" value="ECO:0007669"/>
    <property type="project" value="UniProtKB-KW"/>
</dbReference>
<sequence>MTEICSGRLSRRGAIAALVGVTAAVWASPGLAAPAINIGKGQFRRIRFTNPRLQEKLDVVYWVDGQYVPEALDEVSAILRDWRAELVKPYHENVIDVLAAVHRKLDTAEPFEVVSGYRSPQTNAAMRRNRSGVARNSYHTRAMAVDLKLKGRSIRQIAGAGKALCGGGVGTYSRSGFVHLDCGPVRSWGA</sequence>
<keyword evidence="13" id="KW-1185">Reference proteome</keyword>
<dbReference type="STRING" id="356660.SAMN05444336_11115"/>
<dbReference type="Proteomes" id="UP000199118">
    <property type="component" value="Unassembled WGS sequence"/>
</dbReference>
<dbReference type="InterPro" id="IPR010275">
    <property type="entry name" value="MepK"/>
</dbReference>
<comment type="pathway">
    <text evidence="2">Cell wall biogenesis; cell wall polysaccharide biosynthesis.</text>
</comment>
<dbReference type="InterPro" id="IPR006311">
    <property type="entry name" value="TAT_signal"/>
</dbReference>
<reference evidence="12 13" key="1">
    <citation type="submission" date="2016-10" db="EMBL/GenBank/DDBJ databases">
        <authorList>
            <person name="de Groot N.N."/>
        </authorList>
    </citation>
    <scope>NUCLEOTIDE SEQUENCE [LARGE SCALE GENOMIC DNA]</scope>
    <source>
        <strain evidence="12 13">DSM 17890</strain>
    </source>
</reference>